<reference evidence="3" key="1">
    <citation type="journal article" date="2019" name="Int. J. Syst. Evol. Microbiol.">
        <title>The Global Catalogue of Microorganisms (GCM) 10K type strain sequencing project: providing services to taxonomists for standard genome sequencing and annotation.</title>
        <authorList>
            <consortium name="The Broad Institute Genomics Platform"/>
            <consortium name="The Broad Institute Genome Sequencing Center for Infectious Disease"/>
            <person name="Wu L."/>
            <person name="Ma J."/>
        </authorList>
    </citation>
    <scope>NUCLEOTIDE SEQUENCE [LARGE SCALE GENOMIC DNA]</scope>
    <source>
        <strain evidence="3">JCM 31486</strain>
    </source>
</reference>
<keyword evidence="3" id="KW-1185">Reference proteome</keyword>
<comment type="caution">
    <text evidence="2">The sequence shown here is derived from an EMBL/GenBank/DDBJ whole genome shotgun (WGS) entry which is preliminary data.</text>
</comment>
<name>A0ABW3MFD0_9PSEU</name>
<evidence type="ECO:0000313" key="3">
    <source>
        <dbReference type="Proteomes" id="UP001597045"/>
    </source>
</evidence>
<organism evidence="2 3">
    <name type="scientific">Kibdelosporangium lantanae</name>
    <dbReference type="NCBI Taxonomy" id="1497396"/>
    <lineage>
        <taxon>Bacteria</taxon>
        <taxon>Bacillati</taxon>
        <taxon>Actinomycetota</taxon>
        <taxon>Actinomycetes</taxon>
        <taxon>Pseudonocardiales</taxon>
        <taxon>Pseudonocardiaceae</taxon>
        <taxon>Kibdelosporangium</taxon>
    </lineage>
</organism>
<evidence type="ECO:0000256" key="1">
    <source>
        <dbReference type="SAM" id="MobiDB-lite"/>
    </source>
</evidence>
<feature type="region of interest" description="Disordered" evidence="1">
    <location>
        <begin position="1"/>
        <end position="30"/>
    </location>
</feature>
<proteinExistence type="predicted"/>
<dbReference type="EMBL" id="JBHTIS010002116">
    <property type="protein sequence ID" value="MFD1049337.1"/>
    <property type="molecule type" value="Genomic_DNA"/>
</dbReference>
<protein>
    <submittedName>
        <fullName evidence="2">Uncharacterized protein</fullName>
    </submittedName>
</protein>
<evidence type="ECO:0000313" key="2">
    <source>
        <dbReference type="EMBL" id="MFD1049337.1"/>
    </source>
</evidence>
<gene>
    <name evidence="2" type="ORF">ACFQ1S_29265</name>
</gene>
<dbReference type="Proteomes" id="UP001597045">
    <property type="component" value="Unassembled WGS sequence"/>
</dbReference>
<feature type="compositionally biased region" description="Basic residues" evidence="1">
    <location>
        <begin position="1"/>
        <end position="19"/>
    </location>
</feature>
<sequence>MSPVSRGRKPKKNKARKNQSKTSPRRITDVPLDRVHDRPEWFEDSVRTVIDQADVLLSASGPRELEQATAELLGGQLHRALMDEQAALRFMAWFTELVEAVVDHVNRPGVPHLLYGLASIGPRRQTLHHLNRVPTPEQPDWLRLMPDVRATGRVVKTRDVYGSRLAFIAEYAYPGGVDPHVFLFDIDASFLTELAHAGVYDDETSAAAAWRTA</sequence>
<feature type="non-terminal residue" evidence="2">
    <location>
        <position position="213"/>
    </location>
</feature>
<accession>A0ABW3MFD0</accession>